<dbReference type="SMART" id="SM00220">
    <property type="entry name" value="S_TKc"/>
    <property type="match status" value="1"/>
</dbReference>
<dbReference type="SUPFAM" id="SSF52058">
    <property type="entry name" value="L domain-like"/>
    <property type="match status" value="2"/>
</dbReference>
<keyword evidence="12 25" id="KW-0732">Signal</keyword>
<dbReference type="InterPro" id="IPR051809">
    <property type="entry name" value="Plant_receptor-like_S/T_kinase"/>
</dbReference>
<dbReference type="Pfam" id="PF00560">
    <property type="entry name" value="LRR_1"/>
    <property type="match status" value="5"/>
</dbReference>
<keyword evidence="9" id="KW-0433">Leucine-rich repeat</keyword>
<dbReference type="InterPro" id="IPR000719">
    <property type="entry name" value="Prot_kinase_dom"/>
</dbReference>
<keyword evidence="16 23" id="KW-0067">ATP-binding</keyword>
<dbReference type="InterPro" id="IPR003591">
    <property type="entry name" value="Leu-rich_rpt_typical-subtyp"/>
</dbReference>
<evidence type="ECO:0000256" key="7">
    <source>
        <dbReference type="ARBA" id="ARBA00022527"/>
    </source>
</evidence>
<name>A0A2G5EFW2_AQUCA</name>
<evidence type="ECO:0000256" key="3">
    <source>
        <dbReference type="ARBA" id="ARBA00008684"/>
    </source>
</evidence>
<dbReference type="InParanoid" id="A0A2G5EFW2"/>
<dbReference type="EC" id="2.7.11.1" evidence="5"/>
<feature type="transmembrane region" description="Helical" evidence="24">
    <location>
        <begin position="625"/>
        <end position="648"/>
    </location>
</feature>
<dbReference type="Gene3D" id="3.80.10.10">
    <property type="entry name" value="Ribonuclease Inhibitor"/>
    <property type="match status" value="3"/>
</dbReference>
<proteinExistence type="inferred from homology"/>
<dbReference type="GO" id="GO:0005886">
    <property type="term" value="C:plasma membrane"/>
    <property type="evidence" value="ECO:0007669"/>
    <property type="project" value="UniProtKB-SubCell"/>
</dbReference>
<dbReference type="Proteomes" id="UP000230069">
    <property type="component" value="Unassembled WGS sequence"/>
</dbReference>
<evidence type="ECO:0000256" key="24">
    <source>
        <dbReference type="SAM" id="Phobius"/>
    </source>
</evidence>
<evidence type="ECO:0000256" key="21">
    <source>
        <dbReference type="ARBA" id="ARBA00047899"/>
    </source>
</evidence>
<protein>
    <recommendedName>
        <fullName evidence="5">non-specific serine/threonine protein kinase</fullName>
        <ecNumber evidence="5">2.7.11.1</ecNumber>
    </recommendedName>
</protein>
<dbReference type="PROSITE" id="PS00107">
    <property type="entry name" value="PROTEIN_KINASE_ATP"/>
    <property type="match status" value="1"/>
</dbReference>
<keyword evidence="13" id="KW-0677">Repeat</keyword>
<dbReference type="GO" id="GO:0004674">
    <property type="term" value="F:protein serine/threonine kinase activity"/>
    <property type="evidence" value="ECO:0007669"/>
    <property type="project" value="UniProtKB-KW"/>
</dbReference>
<evidence type="ECO:0000256" key="22">
    <source>
        <dbReference type="ARBA" id="ARBA00048679"/>
    </source>
</evidence>
<evidence type="ECO:0000256" key="9">
    <source>
        <dbReference type="ARBA" id="ARBA00022614"/>
    </source>
</evidence>
<dbReference type="PROSITE" id="PS00108">
    <property type="entry name" value="PROTEIN_KINASE_ST"/>
    <property type="match status" value="1"/>
</dbReference>
<evidence type="ECO:0000256" key="23">
    <source>
        <dbReference type="PROSITE-ProRule" id="PRU10141"/>
    </source>
</evidence>
<evidence type="ECO:0000256" key="10">
    <source>
        <dbReference type="ARBA" id="ARBA00022679"/>
    </source>
</evidence>
<dbReference type="FunFam" id="1.10.510.10:FF:000358">
    <property type="entry name" value="Putative leucine-rich repeat receptor-like serine/threonine-protein kinase"/>
    <property type="match status" value="1"/>
</dbReference>
<dbReference type="SMART" id="SM00369">
    <property type="entry name" value="LRR_TYP"/>
    <property type="match status" value="8"/>
</dbReference>
<dbReference type="Pfam" id="PF07714">
    <property type="entry name" value="PK_Tyr_Ser-Thr"/>
    <property type="match status" value="1"/>
</dbReference>
<evidence type="ECO:0000313" key="27">
    <source>
        <dbReference type="EMBL" id="PIA54655.1"/>
    </source>
</evidence>
<dbReference type="InterPro" id="IPR001245">
    <property type="entry name" value="Ser-Thr/Tyr_kinase_cat_dom"/>
</dbReference>
<dbReference type="Gene3D" id="3.30.200.20">
    <property type="entry name" value="Phosphorylase Kinase, domain 1"/>
    <property type="match status" value="1"/>
</dbReference>
<evidence type="ECO:0000256" key="13">
    <source>
        <dbReference type="ARBA" id="ARBA00022737"/>
    </source>
</evidence>
<feature type="binding site" evidence="23">
    <location>
        <position position="711"/>
    </location>
    <ligand>
        <name>ATP</name>
        <dbReference type="ChEBI" id="CHEBI:30616"/>
    </ligand>
</feature>
<gene>
    <name evidence="27" type="ORF">AQUCO_00900905v1</name>
</gene>
<dbReference type="FunFam" id="3.80.10.10:FF:000095">
    <property type="entry name" value="LRR receptor-like serine/threonine-protein kinase GSO1"/>
    <property type="match status" value="1"/>
</dbReference>
<accession>A0A2G5EFW2</accession>
<dbReference type="Pfam" id="PF08263">
    <property type="entry name" value="LRRNT_2"/>
    <property type="match status" value="1"/>
</dbReference>
<evidence type="ECO:0000256" key="1">
    <source>
        <dbReference type="ARBA" id="ARBA00004162"/>
    </source>
</evidence>
<evidence type="ECO:0000256" key="14">
    <source>
        <dbReference type="ARBA" id="ARBA00022741"/>
    </source>
</evidence>
<keyword evidence="7" id="KW-0723">Serine/threonine-protein kinase</keyword>
<evidence type="ECO:0000256" key="16">
    <source>
        <dbReference type="ARBA" id="ARBA00022840"/>
    </source>
</evidence>
<evidence type="ECO:0000256" key="6">
    <source>
        <dbReference type="ARBA" id="ARBA00022475"/>
    </source>
</evidence>
<keyword evidence="18 24" id="KW-0472">Membrane</keyword>
<evidence type="ECO:0000256" key="11">
    <source>
        <dbReference type="ARBA" id="ARBA00022692"/>
    </source>
</evidence>
<evidence type="ECO:0000259" key="26">
    <source>
        <dbReference type="PROSITE" id="PS50011"/>
    </source>
</evidence>
<comment type="similarity">
    <text evidence="4">Belongs to the RLP family.</text>
</comment>
<dbReference type="InterPro" id="IPR032675">
    <property type="entry name" value="LRR_dom_sf"/>
</dbReference>
<comment type="catalytic activity">
    <reaction evidence="21">
        <text>L-threonyl-[protein] + ATP = O-phospho-L-threonyl-[protein] + ADP + H(+)</text>
        <dbReference type="Rhea" id="RHEA:46608"/>
        <dbReference type="Rhea" id="RHEA-COMP:11060"/>
        <dbReference type="Rhea" id="RHEA-COMP:11605"/>
        <dbReference type="ChEBI" id="CHEBI:15378"/>
        <dbReference type="ChEBI" id="CHEBI:30013"/>
        <dbReference type="ChEBI" id="CHEBI:30616"/>
        <dbReference type="ChEBI" id="CHEBI:61977"/>
        <dbReference type="ChEBI" id="CHEBI:456216"/>
        <dbReference type="EC" id="2.7.11.1"/>
    </reaction>
</comment>
<dbReference type="FunFam" id="3.80.10.10:FF:000041">
    <property type="entry name" value="LRR receptor-like serine/threonine-protein kinase ERECTA"/>
    <property type="match status" value="1"/>
</dbReference>
<keyword evidence="17 24" id="KW-1133">Transmembrane helix</keyword>
<reference evidence="27 28" key="1">
    <citation type="submission" date="2017-09" db="EMBL/GenBank/DDBJ databases">
        <title>WGS assembly of Aquilegia coerulea Goldsmith.</title>
        <authorList>
            <person name="Hodges S."/>
            <person name="Kramer E."/>
            <person name="Nordborg M."/>
            <person name="Tomkins J."/>
            <person name="Borevitz J."/>
            <person name="Derieg N."/>
            <person name="Yan J."/>
            <person name="Mihaltcheva S."/>
            <person name="Hayes R.D."/>
            <person name="Rokhsar D."/>
        </authorList>
    </citation>
    <scope>NUCLEOTIDE SEQUENCE [LARGE SCALE GENOMIC DNA]</scope>
    <source>
        <strain evidence="28">cv. Goldsmith</strain>
    </source>
</reference>
<comment type="similarity">
    <text evidence="3">Belongs to the protein kinase superfamily. Ser/Thr protein kinase family.</text>
</comment>
<evidence type="ECO:0000256" key="8">
    <source>
        <dbReference type="ARBA" id="ARBA00022553"/>
    </source>
</evidence>
<keyword evidence="6" id="KW-1003">Cell membrane</keyword>
<evidence type="ECO:0000256" key="4">
    <source>
        <dbReference type="ARBA" id="ARBA00009592"/>
    </source>
</evidence>
<dbReference type="InterPro" id="IPR017441">
    <property type="entry name" value="Protein_kinase_ATP_BS"/>
</dbReference>
<dbReference type="STRING" id="218851.A0A2G5EFW2"/>
<dbReference type="FunFam" id="3.30.200.20:FF:000661">
    <property type="entry name" value="Serine-threonine protein kinase plant-type"/>
    <property type="match status" value="1"/>
</dbReference>
<dbReference type="SUPFAM" id="SSF56112">
    <property type="entry name" value="Protein kinase-like (PK-like)"/>
    <property type="match status" value="1"/>
</dbReference>
<evidence type="ECO:0000313" key="28">
    <source>
        <dbReference type="Proteomes" id="UP000230069"/>
    </source>
</evidence>
<dbReference type="Pfam" id="PF13855">
    <property type="entry name" value="LRR_8"/>
    <property type="match status" value="1"/>
</dbReference>
<dbReference type="PANTHER" id="PTHR27008">
    <property type="entry name" value="OS04G0122200 PROTEIN"/>
    <property type="match status" value="1"/>
</dbReference>
<evidence type="ECO:0000256" key="12">
    <source>
        <dbReference type="ARBA" id="ARBA00022729"/>
    </source>
</evidence>
<evidence type="ECO:0000256" key="17">
    <source>
        <dbReference type="ARBA" id="ARBA00022989"/>
    </source>
</evidence>
<organism evidence="27 28">
    <name type="scientific">Aquilegia coerulea</name>
    <name type="common">Rocky mountain columbine</name>
    <dbReference type="NCBI Taxonomy" id="218851"/>
    <lineage>
        <taxon>Eukaryota</taxon>
        <taxon>Viridiplantae</taxon>
        <taxon>Streptophyta</taxon>
        <taxon>Embryophyta</taxon>
        <taxon>Tracheophyta</taxon>
        <taxon>Spermatophyta</taxon>
        <taxon>Magnoliopsida</taxon>
        <taxon>Ranunculales</taxon>
        <taxon>Ranunculaceae</taxon>
        <taxon>Thalictroideae</taxon>
        <taxon>Aquilegia</taxon>
    </lineage>
</organism>
<dbReference type="InterPro" id="IPR008271">
    <property type="entry name" value="Ser/Thr_kinase_AS"/>
</dbReference>
<evidence type="ECO:0000256" key="20">
    <source>
        <dbReference type="ARBA" id="ARBA00023180"/>
    </source>
</evidence>
<evidence type="ECO:0000256" key="19">
    <source>
        <dbReference type="ARBA" id="ARBA00023170"/>
    </source>
</evidence>
<evidence type="ECO:0000256" key="2">
    <source>
        <dbReference type="ARBA" id="ARBA00004479"/>
    </source>
</evidence>
<dbReference type="InterPro" id="IPR013210">
    <property type="entry name" value="LRR_N_plant-typ"/>
</dbReference>
<keyword evidence="28" id="KW-1185">Reference proteome</keyword>
<dbReference type="FunFam" id="3.80.10.10:FF:000101">
    <property type="entry name" value="LRR receptor-like serine/threonine-protein kinase ERECTA"/>
    <property type="match status" value="1"/>
</dbReference>
<keyword evidence="15" id="KW-0418">Kinase</keyword>
<keyword evidence="11 24" id="KW-0812">Transmembrane</keyword>
<keyword evidence="8" id="KW-0597">Phosphoprotein</keyword>
<feature type="chain" id="PRO_5013734209" description="non-specific serine/threonine protein kinase" evidence="25">
    <location>
        <begin position="26"/>
        <end position="1106"/>
    </location>
</feature>
<dbReference type="InterPro" id="IPR001611">
    <property type="entry name" value="Leu-rich_rpt"/>
</dbReference>
<feature type="signal peptide" evidence="25">
    <location>
        <begin position="1"/>
        <end position="25"/>
    </location>
</feature>
<dbReference type="Gene3D" id="1.10.510.10">
    <property type="entry name" value="Transferase(Phosphotransferase) domain 1"/>
    <property type="match status" value="1"/>
</dbReference>
<dbReference type="InterPro" id="IPR011009">
    <property type="entry name" value="Kinase-like_dom_sf"/>
</dbReference>
<keyword evidence="20" id="KW-0325">Glycoprotein</keyword>
<dbReference type="EMBL" id="KZ305026">
    <property type="protein sequence ID" value="PIA54655.1"/>
    <property type="molecule type" value="Genomic_DNA"/>
</dbReference>
<keyword evidence="19" id="KW-0675">Receptor</keyword>
<dbReference type="SUPFAM" id="SSF52047">
    <property type="entry name" value="RNI-like"/>
    <property type="match status" value="1"/>
</dbReference>
<evidence type="ECO:0000256" key="25">
    <source>
        <dbReference type="SAM" id="SignalP"/>
    </source>
</evidence>
<dbReference type="AlphaFoldDB" id="A0A2G5EFW2"/>
<comment type="subcellular location">
    <subcellularLocation>
        <location evidence="1">Cell membrane</location>
        <topology evidence="1">Single-pass membrane protein</topology>
    </subcellularLocation>
    <subcellularLocation>
        <location evidence="2">Membrane</location>
        <topology evidence="2">Single-pass type I membrane protein</topology>
    </subcellularLocation>
</comment>
<evidence type="ECO:0000256" key="18">
    <source>
        <dbReference type="ARBA" id="ARBA00023136"/>
    </source>
</evidence>
<keyword evidence="10" id="KW-0808">Transferase</keyword>
<dbReference type="PROSITE" id="PS50011">
    <property type="entry name" value="PROTEIN_KINASE_DOM"/>
    <property type="match status" value="1"/>
</dbReference>
<comment type="catalytic activity">
    <reaction evidence="22">
        <text>L-seryl-[protein] + ATP = O-phospho-L-seryl-[protein] + ADP + H(+)</text>
        <dbReference type="Rhea" id="RHEA:17989"/>
        <dbReference type="Rhea" id="RHEA-COMP:9863"/>
        <dbReference type="Rhea" id="RHEA-COMP:11604"/>
        <dbReference type="ChEBI" id="CHEBI:15378"/>
        <dbReference type="ChEBI" id="CHEBI:29999"/>
        <dbReference type="ChEBI" id="CHEBI:30616"/>
        <dbReference type="ChEBI" id="CHEBI:83421"/>
        <dbReference type="ChEBI" id="CHEBI:456216"/>
        <dbReference type="EC" id="2.7.11.1"/>
    </reaction>
</comment>
<evidence type="ECO:0000256" key="5">
    <source>
        <dbReference type="ARBA" id="ARBA00012513"/>
    </source>
</evidence>
<dbReference type="OrthoDB" id="676979at2759"/>
<dbReference type="GO" id="GO:0005524">
    <property type="term" value="F:ATP binding"/>
    <property type="evidence" value="ECO:0007669"/>
    <property type="project" value="UniProtKB-UniRule"/>
</dbReference>
<keyword evidence="14 23" id="KW-0547">Nucleotide-binding</keyword>
<evidence type="ECO:0000256" key="15">
    <source>
        <dbReference type="ARBA" id="ARBA00022777"/>
    </source>
</evidence>
<feature type="domain" description="Protein kinase" evidence="26">
    <location>
        <begin position="683"/>
        <end position="939"/>
    </location>
</feature>
<sequence length="1106" mass="120891">MVTQKTTTWIIFLLFFFFFPALNKSQVLPRLDNTTDQLSLLSFKTQIDPSGGVLDTWNTNSSFCSWRGVACDNTNQRVTNLTLENLNLAGSISPYIANLSYLTHLNLYNNSISGVIPHELGQLNRLRNLTLSYNLIQGTIPSSLSLCTRLVTIDLLKNRIEGSIPYELGGLSELQILRLRTNNLTGQIPPSLGNLSSMTNLILSDNILDGPIPEDLGRLPRLVHLQIHENNLTGEIPPSIFNSSLALLSLALNNLSGSLPFDMFTRLTNLTTFYAAGNNLTGLIPSSLANASKLQGLDLAGNNFHGPIPLLSNMPNIQILILGDNQLASDGEVGMEFISSLSNSPKLQVFAVNSNKLTGKLPRSIGNLSKVLSQLYMGNNHFEGTIPAEISELAGLTLLSLEMNSFTGTIPSSIGMMPILQRLSLSGNKLTANTGIAWKSHQLRLQILDLSVNMLNGTIPREIVNIPNLSNLLNLSSNSLTGSLPTDIGKLTVVQDIDVSKNHLFGEIPVSIGKCSSLTFLDLSKNSFQGPIPNSLGDLGSLAYINLSSNELSGTIPPLRFSGDMQVLDLSRNRLEGDVPKEGVFLNSSVISLDGNANLCGGMPVLKLPECVIHEKNSGGSKIKLIIGIVVGSAAFIIFSCVLLLFLWKRNKSRPKVTDNIISFEGPHRLYTYHDLRIATGNFNEENLIGEGSFGRVYKGILRDGTPAAIKVFDLEQHGALKSFLAECEALRNVRHRNLIRIMSACSSSEFKALVLQFMPNGSLDQWLYKNNGSWLEFDTRHRLDVAKDVASALEYLHHDCETQVVHCDLKPSNVLLDENMTAYVGDFGLARKLFEVSKEGPLSSTIGLKGSIGYMPPEYGLGGGVSPKGDVYSYGIVLLEMFTGKKPTDTMFTEELDLHKWVAMALPDFVMDIIDPELVNEDEFDLSRNNFNGQIPLLGNMPNIWFINLAENQLTSDGPGGMEFLASLANSAKLQVFAVSTNRLKGKLLPFIGNLSKELSQLYMGDNQLQGSLPAEISKLVGLTMLSLEINSFTGNIPPSIGELPRLQRLRLDQNKFSGDIPGSYGNLAQLYEMTLTQNNLTGTIPARLGNLQRLQLVDLSANML</sequence>
<dbReference type="FunFam" id="3.80.10.10:FF:000111">
    <property type="entry name" value="LRR receptor-like serine/threonine-protein kinase ERECTA"/>
    <property type="match status" value="1"/>
</dbReference>
<dbReference type="PANTHER" id="PTHR27008:SF513">
    <property type="entry name" value="PROTEIN KINASE DOMAIN-CONTAINING PROTEIN"/>
    <property type="match status" value="1"/>
</dbReference>